<keyword evidence="4" id="KW-0677">Repeat</keyword>
<dbReference type="PROSITE" id="PS00678">
    <property type="entry name" value="WD_REPEATS_1"/>
    <property type="match status" value="1"/>
</dbReference>
<dbReference type="PROSITE" id="PS50294">
    <property type="entry name" value="WD_REPEATS_REGION"/>
    <property type="match status" value="1"/>
</dbReference>
<evidence type="ECO:0000256" key="2">
    <source>
        <dbReference type="ARBA" id="ARBA00022574"/>
    </source>
</evidence>
<dbReference type="GO" id="GO:0005774">
    <property type="term" value="C:vacuolar membrane"/>
    <property type="evidence" value="ECO:0007669"/>
    <property type="project" value="TreeGrafter"/>
</dbReference>
<evidence type="ECO:0000313" key="10">
    <source>
        <dbReference type="EMBL" id="CAG5045569.1"/>
    </source>
</evidence>
<dbReference type="GO" id="GO:0034198">
    <property type="term" value="P:cellular response to amino acid starvation"/>
    <property type="evidence" value="ECO:0007669"/>
    <property type="project" value="TreeGrafter"/>
</dbReference>
<evidence type="ECO:0000256" key="3">
    <source>
        <dbReference type="ARBA" id="ARBA00022723"/>
    </source>
</evidence>
<dbReference type="InterPro" id="IPR037590">
    <property type="entry name" value="WDR24"/>
</dbReference>
<comment type="caution">
    <text evidence="10">The sequence shown here is derived from an EMBL/GenBank/DDBJ whole genome shotgun (WGS) entry which is preliminary data.</text>
</comment>
<dbReference type="GO" id="GO:0016239">
    <property type="term" value="P:positive regulation of macroautophagy"/>
    <property type="evidence" value="ECO:0007669"/>
    <property type="project" value="TreeGrafter"/>
</dbReference>
<dbReference type="CDD" id="cd00200">
    <property type="entry name" value="WD40"/>
    <property type="match status" value="1"/>
</dbReference>
<evidence type="ECO:0000256" key="8">
    <source>
        <dbReference type="PROSITE-ProRule" id="PRU00221"/>
    </source>
</evidence>
<dbReference type="SMART" id="SM00320">
    <property type="entry name" value="WD40"/>
    <property type="match status" value="7"/>
</dbReference>
<gene>
    <name evidence="10" type="ORF">PAPOLLO_LOCUS23337</name>
</gene>
<keyword evidence="11" id="KW-1185">Reference proteome</keyword>
<evidence type="ECO:0000256" key="7">
    <source>
        <dbReference type="ARBA" id="ARBA00040269"/>
    </source>
</evidence>
<feature type="compositionally biased region" description="Gly residues" evidence="9">
    <location>
        <begin position="1061"/>
        <end position="1095"/>
    </location>
</feature>
<evidence type="ECO:0000256" key="5">
    <source>
        <dbReference type="ARBA" id="ARBA00022771"/>
    </source>
</evidence>
<dbReference type="GO" id="GO:0005829">
    <property type="term" value="C:cytosol"/>
    <property type="evidence" value="ECO:0007669"/>
    <property type="project" value="TreeGrafter"/>
</dbReference>
<comment type="similarity">
    <text evidence="1">Belongs to the WD repeat WDR24 family.</text>
</comment>
<proteinExistence type="inferred from homology"/>
<dbReference type="GO" id="GO:1904263">
    <property type="term" value="P:positive regulation of TORC1 signaling"/>
    <property type="evidence" value="ECO:0007669"/>
    <property type="project" value="TreeGrafter"/>
</dbReference>
<feature type="repeat" description="WD" evidence="8">
    <location>
        <begin position="189"/>
        <end position="218"/>
    </location>
</feature>
<evidence type="ECO:0000256" key="1">
    <source>
        <dbReference type="ARBA" id="ARBA00008134"/>
    </source>
</evidence>
<dbReference type="PROSITE" id="PS50082">
    <property type="entry name" value="WD_REPEATS_2"/>
    <property type="match status" value="4"/>
</dbReference>
<name>A0A8S3Y1H1_PARAO</name>
<dbReference type="InterPro" id="IPR001680">
    <property type="entry name" value="WD40_rpt"/>
</dbReference>
<dbReference type="PANTHER" id="PTHR46200">
    <property type="entry name" value="GATOR COMPLEX PROTEIN WDR24"/>
    <property type="match status" value="1"/>
</dbReference>
<feature type="compositionally biased region" description="Pro residues" evidence="9">
    <location>
        <begin position="928"/>
        <end position="946"/>
    </location>
</feature>
<accession>A0A8S3Y1H1</accession>
<keyword evidence="2 8" id="KW-0853">WD repeat</keyword>
<feature type="repeat" description="WD" evidence="8">
    <location>
        <begin position="145"/>
        <end position="187"/>
    </location>
</feature>
<dbReference type="PANTHER" id="PTHR46200:SF1">
    <property type="entry name" value="GATOR COMPLEX PROTEIN WDR24"/>
    <property type="match status" value="1"/>
</dbReference>
<dbReference type="Proteomes" id="UP000691718">
    <property type="component" value="Unassembled WGS sequence"/>
</dbReference>
<feature type="region of interest" description="Disordered" evidence="9">
    <location>
        <begin position="1026"/>
        <end position="1115"/>
    </location>
</feature>
<dbReference type="GO" id="GO:0008270">
    <property type="term" value="F:zinc ion binding"/>
    <property type="evidence" value="ECO:0007669"/>
    <property type="project" value="UniProtKB-KW"/>
</dbReference>
<evidence type="ECO:0000313" key="11">
    <source>
        <dbReference type="Proteomes" id="UP000691718"/>
    </source>
</evidence>
<dbReference type="CDD" id="cd16693">
    <property type="entry name" value="mRING-H2-C3H3C2_WDR24"/>
    <property type="match status" value="1"/>
</dbReference>
<evidence type="ECO:0000256" key="4">
    <source>
        <dbReference type="ARBA" id="ARBA00022737"/>
    </source>
</evidence>
<protein>
    <recommendedName>
        <fullName evidence="7">GATOR2 complex protein WDR24</fullName>
    </recommendedName>
</protein>
<dbReference type="GO" id="GO:0061700">
    <property type="term" value="C:GATOR2 complex"/>
    <property type="evidence" value="ECO:0007669"/>
    <property type="project" value="TreeGrafter"/>
</dbReference>
<keyword evidence="5" id="KW-0863">Zinc-finger</keyword>
<dbReference type="InterPro" id="IPR019775">
    <property type="entry name" value="WD40_repeat_CS"/>
</dbReference>
<feature type="repeat" description="WD" evidence="8">
    <location>
        <begin position="220"/>
        <end position="261"/>
    </location>
</feature>
<keyword evidence="3" id="KW-0479">Metal-binding</keyword>
<dbReference type="OrthoDB" id="60955at2759"/>
<feature type="region of interest" description="Disordered" evidence="9">
    <location>
        <begin position="382"/>
        <end position="404"/>
    </location>
</feature>
<feature type="repeat" description="WD" evidence="8">
    <location>
        <begin position="102"/>
        <end position="144"/>
    </location>
</feature>
<evidence type="ECO:0000256" key="9">
    <source>
        <dbReference type="SAM" id="MobiDB-lite"/>
    </source>
</evidence>
<feature type="region of interest" description="Disordered" evidence="9">
    <location>
        <begin position="924"/>
        <end position="946"/>
    </location>
</feature>
<keyword evidence="6" id="KW-0862">Zinc</keyword>
<dbReference type="EMBL" id="CAJQZP010001427">
    <property type="protein sequence ID" value="CAG5045569.1"/>
    <property type="molecule type" value="Genomic_DNA"/>
</dbReference>
<evidence type="ECO:0000256" key="6">
    <source>
        <dbReference type="ARBA" id="ARBA00022833"/>
    </source>
</evidence>
<reference evidence="10" key="1">
    <citation type="submission" date="2021-04" db="EMBL/GenBank/DDBJ databases">
        <authorList>
            <person name="Tunstrom K."/>
        </authorList>
    </citation>
    <scope>NUCLEOTIDE SEQUENCE</scope>
</reference>
<dbReference type="Pfam" id="PF00400">
    <property type="entry name" value="WD40"/>
    <property type="match status" value="3"/>
</dbReference>
<sequence length="1300" mass="141745">MIPSNTICVSQEGPANALALNKDCSQVVIAGRNVFKVFSIGENDFSEVCNLRVGKNLNLNFSSIDVAWSTIEENTLATAATNGAVVVWNLGKSGRSKQEHVFSDHKRTVNKVSFHLTEPSLLISGSQDGMMKCFDLRMKEVARTFMSNTESIRDVQFSPHQAHTFAAVSENGTVQVWDSRRSERCLQQFTAHSGPVFACDWHPDVPWLATASRDKTIKQFTAHSGPVFAWDWHPDVPWLATASRDKTIKVWDMHAKPNLEHTIYTIASVGHVKWRPQKKYQVASCALVLDCAVHVWDVRRPHVPLATFAEHRDVTTAIAWLSSAAFLSTSRDCSLYRHRFSEAAHPVLWANPQGVCVSARGELAHATPECPLPALAAHRCPPPHPPAPGLGRKQPTAGSLAPSAQAALERAFPGGAASSLARHVPAGGADGAVGGAGGAGDGVLRCARLYRMRGQPPHALAAHNAQVARDANRHCVHGKTKQNLDNKYVRVIAVDMEPLRKGEHEGFRDFVNALDSRYEIPDTTILKKKLLPEYYENVKQKLVIALSKAEHVSVTTDLWTSIANEGILSVTCHFFHNEKLIAPLLEVVKMEGSHNAENIASMLDATLSKWDIRSKCEAITTDNAQTMINAAAKLHIRHIPCFAHTLNLTVSDSFAVTCLDQILKKCKSIVTFFKMSTLASDKLRAIQRELNKPELKVIQEVPTRWNSAYHMLQRIVTMKTELTLALNECNRAPPGVNADEYLIIQETIQILEPFDLATTKISGESYITLSLIIPLIRGIKTKLVEVESQIVTESGNKILLCMKGSVDKRLSPYESRTPVVLATILDPRFKKKGFKTSDDEKRAGQWLEKAYASHLTKERLAVEETQPTPSTSSGTSNDLLGFLDVPDVSTPLSNSLVDVRQYLEKPVAHVWEVVRAVCSARAAARRVPAPPPPRAPPPRADPPPAQPAYCAVEEEPMGEVEEEWAENQFHNSGVLGLPTQSIYIPPAKFAKQMRDDEAGCGWVSAASAHYVDVEAADWALPEEAFPLRSAPPAPDTHLPHLPHLPHPPPHHCDEHDLDAGAAGGSGGTGGAGGGAGGGSSSPGGSSSGGSGGSGVSGASAATHEQAHRTYGHQNSITAEEGEVGGLCVRVGEERSARLDVAPLLAAALRQHADLGDVQTAAVVCIVLQEHRNDLFLYIDESLQEQWLLGYIELLHRHKMYNVATEVVRCAWVGWVWALSQQSSSVAASCGRCGRRARGRACERCVPRRACELCAVCRRPVRGLFAWCQGCAHGGHLHHMRAWLAERSLCAAGCGHRCHLP</sequence>
<organism evidence="10 11">
    <name type="scientific">Parnassius apollo</name>
    <name type="common">Apollo butterfly</name>
    <name type="synonym">Papilio apollo</name>
    <dbReference type="NCBI Taxonomy" id="110799"/>
    <lineage>
        <taxon>Eukaryota</taxon>
        <taxon>Metazoa</taxon>
        <taxon>Ecdysozoa</taxon>
        <taxon>Arthropoda</taxon>
        <taxon>Hexapoda</taxon>
        <taxon>Insecta</taxon>
        <taxon>Pterygota</taxon>
        <taxon>Neoptera</taxon>
        <taxon>Endopterygota</taxon>
        <taxon>Lepidoptera</taxon>
        <taxon>Glossata</taxon>
        <taxon>Ditrysia</taxon>
        <taxon>Papilionoidea</taxon>
        <taxon>Papilionidae</taxon>
        <taxon>Parnassiinae</taxon>
        <taxon>Parnassini</taxon>
        <taxon>Parnassius</taxon>
        <taxon>Parnassius</taxon>
    </lineage>
</organism>